<feature type="transmembrane region" description="Helical" evidence="2">
    <location>
        <begin position="72"/>
        <end position="92"/>
    </location>
</feature>
<accession>A0A7D5NFK1</accession>
<feature type="region of interest" description="Disordered" evidence="1">
    <location>
        <begin position="279"/>
        <end position="299"/>
    </location>
</feature>
<keyword evidence="2" id="KW-0812">Transmembrane</keyword>
<protein>
    <submittedName>
        <fullName evidence="3">Uncharacterized protein</fullName>
    </submittedName>
</protein>
<feature type="transmembrane region" description="Helical" evidence="2">
    <location>
        <begin position="258"/>
        <end position="278"/>
    </location>
</feature>
<evidence type="ECO:0000256" key="1">
    <source>
        <dbReference type="SAM" id="MobiDB-lite"/>
    </source>
</evidence>
<reference evidence="3 4" key="1">
    <citation type="journal article" date="2019" name="Microbiome">
        <title>Annotated bacterial chromosomes from frame-shift-corrected long-read metagenomic data.</title>
        <authorList>
            <person name="Arumugam K."/>
            <person name="Bagci C."/>
            <person name="Bessarab I."/>
            <person name="Beier S."/>
            <person name="Buchfink B."/>
            <person name="Gorska A."/>
            <person name="Qiu G."/>
            <person name="Huson D.H."/>
            <person name="Williams R.B.H."/>
        </authorList>
    </citation>
    <scope>NUCLEOTIDE SEQUENCE [LARGE SCALE GENOMIC DNA]</scope>
    <source>
        <strain evidence="3">SSA1</strain>
    </source>
</reference>
<gene>
    <name evidence="3" type="ORF">HWD57_17890</name>
</gene>
<dbReference type="EMBL" id="CP058708">
    <property type="protein sequence ID" value="QLH51468.1"/>
    <property type="molecule type" value="Genomic_DNA"/>
</dbReference>
<keyword evidence="2" id="KW-1133">Transmembrane helix</keyword>
<dbReference type="KEGG" id="acog:HWD57_17890"/>
<sequence length="299" mass="32843">MNPTHLRRLTERTIFRQTHPAKLLMMVSADLRAAPPETGKPYAGEQRIVEAYRQLLHIYPYFIQETRSSFRLMVGSAILACATPLLFGWGWLGAVTTVFAACSALLSAYYWYFFKWGPEYIDTARRDAAERELRDTGDAASDPGGLLSRLALFGIACIDGLVAGLTICTAAFQSLLTPTMALLVATAWGVAVTFLIVKLCHAAAREAVINERRELIRALMASNHDGDRERARRMAESAVGDILGQRFDGFANRRSARLVLIGFTICLGLSICALRIGGSESPAAEPSRESYVPAKKLQV</sequence>
<dbReference type="AlphaFoldDB" id="A0A7D5NFK1"/>
<name>A0A7D5NFK1_9PROT</name>
<evidence type="ECO:0000256" key="2">
    <source>
        <dbReference type="SAM" id="Phobius"/>
    </source>
</evidence>
<organism evidence="3 4">
    <name type="scientific">Candidatus Accumulibacter cognatus</name>
    <dbReference type="NCBI Taxonomy" id="2954383"/>
    <lineage>
        <taxon>Bacteria</taxon>
        <taxon>Pseudomonadati</taxon>
        <taxon>Pseudomonadota</taxon>
        <taxon>Betaproteobacteria</taxon>
        <taxon>Candidatus Accumulibacter</taxon>
    </lineage>
</organism>
<feature type="transmembrane region" description="Helical" evidence="2">
    <location>
        <begin position="98"/>
        <end position="116"/>
    </location>
</feature>
<proteinExistence type="predicted"/>
<feature type="transmembrane region" description="Helical" evidence="2">
    <location>
        <begin position="178"/>
        <end position="197"/>
    </location>
</feature>
<keyword evidence="2" id="KW-0472">Membrane</keyword>
<evidence type="ECO:0000313" key="3">
    <source>
        <dbReference type="EMBL" id="QLH51468.1"/>
    </source>
</evidence>
<dbReference type="Proteomes" id="UP000509684">
    <property type="component" value="Chromosome"/>
</dbReference>
<feature type="transmembrane region" description="Helical" evidence="2">
    <location>
        <begin position="150"/>
        <end position="172"/>
    </location>
</feature>
<evidence type="ECO:0000313" key="4">
    <source>
        <dbReference type="Proteomes" id="UP000509684"/>
    </source>
</evidence>